<sequence length="35" mass="4290">MFEQTVYDLYNIEIWLTAICMHTEAMLRLLFPLNR</sequence>
<evidence type="ECO:0000313" key="1">
    <source>
        <dbReference type="EMBL" id="MBB5638825.1"/>
    </source>
</evidence>
<organism evidence="1 2">
    <name type="scientific">Pedobacter cryoconitis</name>
    <dbReference type="NCBI Taxonomy" id="188932"/>
    <lineage>
        <taxon>Bacteria</taxon>
        <taxon>Pseudomonadati</taxon>
        <taxon>Bacteroidota</taxon>
        <taxon>Sphingobacteriia</taxon>
        <taxon>Sphingobacteriales</taxon>
        <taxon>Sphingobacteriaceae</taxon>
        <taxon>Pedobacter</taxon>
    </lineage>
</organism>
<reference evidence="1 2" key="1">
    <citation type="submission" date="2020-08" db="EMBL/GenBank/DDBJ databases">
        <title>Genomic Encyclopedia of Type Strains, Phase IV (KMG-V): Genome sequencing to study the core and pangenomes of soil and plant-associated prokaryotes.</title>
        <authorList>
            <person name="Whitman W."/>
        </authorList>
    </citation>
    <scope>NUCLEOTIDE SEQUENCE [LARGE SCALE GENOMIC DNA]</scope>
    <source>
        <strain evidence="1 2">S3M1</strain>
    </source>
</reference>
<gene>
    <name evidence="1" type="ORF">HDE68_004760</name>
</gene>
<evidence type="ECO:0000313" key="2">
    <source>
        <dbReference type="Proteomes" id="UP000537204"/>
    </source>
</evidence>
<dbReference type="EMBL" id="JACHCE010000010">
    <property type="protein sequence ID" value="MBB5638825.1"/>
    <property type="molecule type" value="Genomic_DNA"/>
</dbReference>
<proteinExistence type="predicted"/>
<dbReference type="AlphaFoldDB" id="A0A7W8ZRW9"/>
<name>A0A7W8ZRW9_9SPHI</name>
<dbReference type="Proteomes" id="UP000537204">
    <property type="component" value="Unassembled WGS sequence"/>
</dbReference>
<protein>
    <submittedName>
        <fullName evidence="1">Uncharacterized protein</fullName>
    </submittedName>
</protein>
<comment type="caution">
    <text evidence="1">The sequence shown here is derived from an EMBL/GenBank/DDBJ whole genome shotgun (WGS) entry which is preliminary data.</text>
</comment>
<accession>A0A7W8ZRW9</accession>